<name>X1E777_9ZZZZ</name>
<organism evidence="1">
    <name type="scientific">marine sediment metagenome</name>
    <dbReference type="NCBI Taxonomy" id="412755"/>
    <lineage>
        <taxon>unclassified sequences</taxon>
        <taxon>metagenomes</taxon>
        <taxon>ecological metagenomes</taxon>
    </lineage>
</organism>
<dbReference type="AlphaFoldDB" id="X1E777"/>
<comment type="caution">
    <text evidence="1">The sequence shown here is derived from an EMBL/GenBank/DDBJ whole genome shotgun (WGS) entry which is preliminary data.</text>
</comment>
<accession>X1E777</accession>
<proteinExistence type="predicted"/>
<gene>
    <name evidence="1" type="ORF">S01H4_44229</name>
</gene>
<feature type="non-terminal residue" evidence="1">
    <location>
        <position position="1"/>
    </location>
</feature>
<evidence type="ECO:0000313" key="1">
    <source>
        <dbReference type="EMBL" id="GAH04488.1"/>
    </source>
</evidence>
<protein>
    <submittedName>
        <fullName evidence="1">Uncharacterized protein</fullName>
    </submittedName>
</protein>
<dbReference type="EMBL" id="BART01024501">
    <property type="protein sequence ID" value="GAH04488.1"/>
    <property type="molecule type" value="Genomic_DNA"/>
</dbReference>
<reference evidence="1" key="1">
    <citation type="journal article" date="2014" name="Front. Microbiol.">
        <title>High frequency of phylogenetically diverse reductive dehalogenase-homologous genes in deep subseafloor sedimentary metagenomes.</title>
        <authorList>
            <person name="Kawai M."/>
            <person name="Futagami T."/>
            <person name="Toyoda A."/>
            <person name="Takaki Y."/>
            <person name="Nishi S."/>
            <person name="Hori S."/>
            <person name="Arai W."/>
            <person name="Tsubouchi T."/>
            <person name="Morono Y."/>
            <person name="Uchiyama I."/>
            <person name="Ito T."/>
            <person name="Fujiyama A."/>
            <person name="Inagaki F."/>
            <person name="Takami H."/>
        </authorList>
    </citation>
    <scope>NUCLEOTIDE SEQUENCE</scope>
    <source>
        <strain evidence="1">Expedition CK06-06</strain>
    </source>
</reference>
<sequence length="30" mass="3616">FERIKSLFFEAETLDFIEIFAGLKRYYIVG</sequence>